<evidence type="ECO:0000256" key="1">
    <source>
        <dbReference type="SAM" id="MobiDB-lite"/>
    </source>
</evidence>
<comment type="caution">
    <text evidence="2">The sequence shown here is derived from an EMBL/GenBank/DDBJ whole genome shotgun (WGS) entry which is preliminary data.</text>
</comment>
<dbReference type="Proteomes" id="UP000825729">
    <property type="component" value="Unassembled WGS sequence"/>
</dbReference>
<sequence>MPSQPTKPAGTSHIVTEEEISKRHLDHEIKNMIAALTNRLTKLHSVTKLFGGPPGHGKDDTIDEYAARGGLGVVTLAGTNQGATMRSGLDEIDPTSSEGEQDMAGAYVNSNFQAVNNSILLGGSYNAEDPGVHMVIEDYKDKKEKKKKRDVGASKDINNKELHKKKEAEE</sequence>
<keyword evidence="3" id="KW-1185">Reference proteome</keyword>
<evidence type="ECO:0000313" key="2">
    <source>
        <dbReference type="EMBL" id="KAG9455396.1"/>
    </source>
</evidence>
<dbReference type="PANTHER" id="PTHR33472">
    <property type="entry name" value="OS01G0106600 PROTEIN"/>
    <property type="match status" value="1"/>
</dbReference>
<evidence type="ECO:0000313" key="3">
    <source>
        <dbReference type="Proteomes" id="UP000825729"/>
    </source>
</evidence>
<name>A0AAV7F5I7_ARIFI</name>
<proteinExistence type="predicted"/>
<dbReference type="PANTHER" id="PTHR33472:SF28">
    <property type="entry name" value="BROMO AND FHA DOMAIN-CONTAINING PROTEIN DDB_G0267958"/>
    <property type="match status" value="1"/>
</dbReference>
<feature type="compositionally biased region" description="Basic and acidic residues" evidence="1">
    <location>
        <begin position="150"/>
        <end position="170"/>
    </location>
</feature>
<accession>A0AAV7F5I7</accession>
<gene>
    <name evidence="2" type="ORF">H6P81_008300</name>
</gene>
<dbReference type="AlphaFoldDB" id="A0AAV7F5I7"/>
<dbReference type="EMBL" id="JAINDJ010000003">
    <property type="protein sequence ID" value="KAG9455396.1"/>
    <property type="molecule type" value="Genomic_DNA"/>
</dbReference>
<feature type="region of interest" description="Disordered" evidence="1">
    <location>
        <begin position="140"/>
        <end position="170"/>
    </location>
</feature>
<protein>
    <submittedName>
        <fullName evidence="2">Uncharacterized protein</fullName>
    </submittedName>
</protein>
<reference evidence="2 3" key="1">
    <citation type="submission" date="2021-07" db="EMBL/GenBank/DDBJ databases">
        <title>The Aristolochia fimbriata genome: insights into angiosperm evolution, floral development and chemical biosynthesis.</title>
        <authorList>
            <person name="Jiao Y."/>
        </authorList>
    </citation>
    <scope>NUCLEOTIDE SEQUENCE [LARGE SCALE GENOMIC DNA]</scope>
    <source>
        <strain evidence="2">IBCAS-2021</strain>
        <tissue evidence="2">Leaf</tissue>
    </source>
</reference>
<organism evidence="2 3">
    <name type="scientific">Aristolochia fimbriata</name>
    <name type="common">White veined hardy Dutchman's pipe vine</name>
    <dbReference type="NCBI Taxonomy" id="158543"/>
    <lineage>
        <taxon>Eukaryota</taxon>
        <taxon>Viridiplantae</taxon>
        <taxon>Streptophyta</taxon>
        <taxon>Embryophyta</taxon>
        <taxon>Tracheophyta</taxon>
        <taxon>Spermatophyta</taxon>
        <taxon>Magnoliopsida</taxon>
        <taxon>Magnoliidae</taxon>
        <taxon>Piperales</taxon>
        <taxon>Aristolochiaceae</taxon>
        <taxon>Aristolochia</taxon>
    </lineage>
</organism>